<dbReference type="EMBL" id="JAMQAW010000025">
    <property type="protein sequence ID" value="MCM2390500.1"/>
    <property type="molecule type" value="Genomic_DNA"/>
</dbReference>
<gene>
    <name evidence="1" type="ORF">NBG84_19740</name>
</gene>
<accession>A0ABT0UQX4</accession>
<reference evidence="1" key="1">
    <citation type="submission" date="2022-06" db="EMBL/GenBank/DDBJ databases">
        <title>Genome public.</title>
        <authorList>
            <person name="Sun Q."/>
        </authorList>
    </citation>
    <scope>NUCLEOTIDE SEQUENCE</scope>
    <source>
        <strain evidence="1">CWNU-1</strain>
    </source>
</reference>
<name>A0ABT0UQX4_9ACTN</name>
<protein>
    <submittedName>
        <fullName evidence="1">Uncharacterized protein</fullName>
    </submittedName>
</protein>
<dbReference type="RefSeq" id="WP_250920842.1">
    <property type="nucleotide sequence ID" value="NZ_JAMQAW010000025.1"/>
</dbReference>
<organism evidence="1 2">
    <name type="scientific">Streptomyces albipurpureus</name>
    <dbReference type="NCBI Taxonomy" id="2897419"/>
    <lineage>
        <taxon>Bacteria</taxon>
        <taxon>Bacillati</taxon>
        <taxon>Actinomycetota</taxon>
        <taxon>Actinomycetes</taxon>
        <taxon>Kitasatosporales</taxon>
        <taxon>Streptomycetaceae</taxon>
        <taxon>Streptomyces</taxon>
    </lineage>
</organism>
<sequence length="50" mass="5391">MGVDDSRPLGSGRLLWSTVWDIYPEIVLGSVGTAVTDGNLTPPFGHRRHG</sequence>
<keyword evidence="2" id="KW-1185">Reference proteome</keyword>
<proteinExistence type="predicted"/>
<dbReference type="Proteomes" id="UP001431429">
    <property type="component" value="Unassembled WGS sequence"/>
</dbReference>
<evidence type="ECO:0000313" key="1">
    <source>
        <dbReference type="EMBL" id="MCM2390500.1"/>
    </source>
</evidence>
<comment type="caution">
    <text evidence="1">The sequence shown here is derived from an EMBL/GenBank/DDBJ whole genome shotgun (WGS) entry which is preliminary data.</text>
</comment>
<evidence type="ECO:0000313" key="2">
    <source>
        <dbReference type="Proteomes" id="UP001431429"/>
    </source>
</evidence>